<evidence type="ECO:0000313" key="2">
    <source>
        <dbReference type="EMBL" id="GAA4440778.1"/>
    </source>
</evidence>
<comment type="caution">
    <text evidence="2">The sequence shown here is derived from an EMBL/GenBank/DDBJ whole genome shotgun (WGS) entry which is preliminary data.</text>
</comment>
<dbReference type="Proteomes" id="UP001500552">
    <property type="component" value="Unassembled WGS sequence"/>
</dbReference>
<proteinExistence type="predicted"/>
<keyword evidence="3" id="KW-1185">Reference proteome</keyword>
<dbReference type="Pfam" id="PF12697">
    <property type="entry name" value="Abhydrolase_6"/>
    <property type="match status" value="1"/>
</dbReference>
<name>A0ABP8LYZ7_9BACT</name>
<dbReference type="SUPFAM" id="SSF53474">
    <property type="entry name" value="alpha/beta-Hydrolases"/>
    <property type="match status" value="1"/>
</dbReference>
<accession>A0ABP8LYZ7</accession>
<dbReference type="RefSeq" id="WP_345161374.1">
    <property type="nucleotide sequence ID" value="NZ_BAABHC010000029.1"/>
</dbReference>
<dbReference type="EMBL" id="BAABHC010000029">
    <property type="protein sequence ID" value="GAA4440778.1"/>
    <property type="molecule type" value="Genomic_DNA"/>
</dbReference>
<reference evidence="3" key="1">
    <citation type="journal article" date="2019" name="Int. J. Syst. Evol. Microbiol.">
        <title>The Global Catalogue of Microorganisms (GCM) 10K type strain sequencing project: providing services to taxonomists for standard genome sequencing and annotation.</title>
        <authorList>
            <consortium name="The Broad Institute Genomics Platform"/>
            <consortium name="The Broad Institute Genome Sequencing Center for Infectious Disease"/>
            <person name="Wu L."/>
            <person name="Ma J."/>
        </authorList>
    </citation>
    <scope>NUCLEOTIDE SEQUENCE [LARGE SCALE GENOMIC DNA]</scope>
    <source>
        <strain evidence="3">JCM 17926</strain>
    </source>
</reference>
<feature type="domain" description="AB hydrolase-1" evidence="1">
    <location>
        <begin position="5"/>
        <end position="207"/>
    </location>
</feature>
<organism evidence="2 3">
    <name type="scientific">Pontibacter saemangeumensis</name>
    <dbReference type="NCBI Taxonomy" id="1084525"/>
    <lineage>
        <taxon>Bacteria</taxon>
        <taxon>Pseudomonadati</taxon>
        <taxon>Bacteroidota</taxon>
        <taxon>Cytophagia</taxon>
        <taxon>Cytophagales</taxon>
        <taxon>Hymenobacteraceae</taxon>
        <taxon>Pontibacter</taxon>
    </lineage>
</organism>
<evidence type="ECO:0000313" key="3">
    <source>
        <dbReference type="Proteomes" id="UP001500552"/>
    </source>
</evidence>
<evidence type="ECO:0000259" key="1">
    <source>
        <dbReference type="Pfam" id="PF12697"/>
    </source>
</evidence>
<gene>
    <name evidence="2" type="ORF">GCM10023188_38470</name>
</gene>
<protein>
    <recommendedName>
        <fullName evidence="1">AB hydrolase-1 domain-containing protein</fullName>
    </recommendedName>
</protein>
<dbReference type="InterPro" id="IPR000073">
    <property type="entry name" value="AB_hydrolase_1"/>
</dbReference>
<sequence>MSTIYLISGLGADWRMFRFLKLPEHLKRHHVDWITPQHLDEPLHAYAQRLKQQITDPHPILIGLSYGGLVAIELAKILQPCKTVIISSLATRHDLPKYYRALGKTKLHIWAPLKLLQSALPLAPWFFGAHTGEDRKLLKHVILDIDEQFLRWSLGQMLNWQQHDLLPGLVQIHGTADRVLPLRDRPGLIKVAGGGHLMVMNRADEISAILSKILKTDEQEQIHRNYP</sequence>
<dbReference type="Gene3D" id="3.40.50.1820">
    <property type="entry name" value="alpha/beta hydrolase"/>
    <property type="match status" value="1"/>
</dbReference>
<dbReference type="InterPro" id="IPR029058">
    <property type="entry name" value="AB_hydrolase_fold"/>
</dbReference>